<dbReference type="InterPro" id="IPR045864">
    <property type="entry name" value="aa-tRNA-synth_II/BPL/LPL"/>
</dbReference>
<dbReference type="Pfam" id="PF03129">
    <property type="entry name" value="HGTP_anticodon"/>
    <property type="match status" value="1"/>
</dbReference>
<dbReference type="Proteomes" id="UP000231143">
    <property type="component" value="Unassembled WGS sequence"/>
</dbReference>
<reference evidence="3 4" key="1">
    <citation type="submission" date="2017-09" db="EMBL/GenBank/DDBJ databases">
        <title>Depth-based differentiation of microbial function through sediment-hosted aquifers and enrichment of novel symbionts in the deep terrestrial subsurface.</title>
        <authorList>
            <person name="Probst A.J."/>
            <person name="Ladd B."/>
            <person name="Jarett J.K."/>
            <person name="Geller-Mcgrath D.E."/>
            <person name="Sieber C.M."/>
            <person name="Emerson J.B."/>
            <person name="Anantharaman K."/>
            <person name="Thomas B.C."/>
            <person name="Malmstrom R."/>
            <person name="Stieglmeier M."/>
            <person name="Klingl A."/>
            <person name="Woyke T."/>
            <person name="Ryan C.M."/>
            <person name="Banfield J.F."/>
        </authorList>
    </citation>
    <scope>NUCLEOTIDE SEQUENCE [LARGE SCALE GENOMIC DNA]</scope>
    <source>
        <strain evidence="3">CG22_combo_CG10-13_8_21_14_all_36_13</strain>
    </source>
</reference>
<evidence type="ECO:0000313" key="3">
    <source>
        <dbReference type="EMBL" id="PIP87228.1"/>
    </source>
</evidence>
<keyword evidence="1" id="KW-0436">Ligase</keyword>
<comment type="caution">
    <text evidence="3">The sequence shown here is derived from an EMBL/GenBank/DDBJ whole genome shotgun (WGS) entry which is preliminary data.</text>
</comment>
<evidence type="ECO:0000313" key="4">
    <source>
        <dbReference type="Proteomes" id="UP000231143"/>
    </source>
</evidence>
<proteinExistence type="predicted"/>
<dbReference type="SUPFAM" id="SSF55681">
    <property type="entry name" value="Class II aaRS and biotin synthetases"/>
    <property type="match status" value="1"/>
</dbReference>
<dbReference type="Gene3D" id="3.40.50.800">
    <property type="entry name" value="Anticodon-binding domain"/>
    <property type="match status" value="1"/>
</dbReference>
<dbReference type="EMBL" id="PCTT01000016">
    <property type="protein sequence ID" value="PIP87228.1"/>
    <property type="molecule type" value="Genomic_DNA"/>
</dbReference>
<organism evidence="3 4">
    <name type="scientific">Candidatus Campbellbacteria bacterium CG22_combo_CG10-13_8_21_14_all_36_13</name>
    <dbReference type="NCBI Taxonomy" id="1974529"/>
    <lineage>
        <taxon>Bacteria</taxon>
        <taxon>Candidatus Campbelliibacteriota</taxon>
    </lineage>
</organism>
<name>A0A2H0DZC6_9BACT</name>
<dbReference type="PANTHER" id="PTHR11476:SF7">
    <property type="entry name" value="HISTIDINE--TRNA LIGASE"/>
    <property type="match status" value="1"/>
</dbReference>
<dbReference type="PANTHER" id="PTHR11476">
    <property type="entry name" value="HISTIDYL-TRNA SYNTHETASE"/>
    <property type="match status" value="1"/>
</dbReference>
<protein>
    <recommendedName>
        <fullName evidence="2">Anticodon-binding domain-containing protein</fullName>
    </recommendedName>
</protein>
<accession>A0A2H0DZC6</accession>
<dbReference type="AlphaFoldDB" id="A0A2H0DZC6"/>
<feature type="domain" description="Anticodon-binding" evidence="2">
    <location>
        <begin position="303"/>
        <end position="389"/>
    </location>
</feature>
<gene>
    <name evidence="3" type="ORF">COW81_01315</name>
</gene>
<keyword evidence="1" id="KW-0030">Aminoacyl-tRNA synthetase</keyword>
<dbReference type="InterPro" id="IPR036621">
    <property type="entry name" value="Anticodon-bd_dom_sf"/>
</dbReference>
<dbReference type="InterPro" id="IPR004154">
    <property type="entry name" value="Anticodon-bd"/>
</dbReference>
<dbReference type="GO" id="GO:0004812">
    <property type="term" value="F:aminoacyl-tRNA ligase activity"/>
    <property type="evidence" value="ECO:0007669"/>
    <property type="project" value="UniProtKB-KW"/>
</dbReference>
<dbReference type="SUPFAM" id="SSF52954">
    <property type="entry name" value="Class II aaRS ABD-related"/>
    <property type="match status" value="1"/>
</dbReference>
<evidence type="ECO:0000256" key="1">
    <source>
        <dbReference type="ARBA" id="ARBA00023146"/>
    </source>
</evidence>
<evidence type="ECO:0000259" key="2">
    <source>
        <dbReference type="Pfam" id="PF03129"/>
    </source>
</evidence>
<dbReference type="GO" id="GO:0006418">
    <property type="term" value="P:tRNA aminoacylation for protein translation"/>
    <property type="evidence" value="ECO:0007669"/>
    <property type="project" value="UniProtKB-ARBA"/>
</dbReference>
<sequence length="394" mass="45406">MYTKEPELYIHPLSYSGPYQKAIEVAEYYGFKVIPPVRGVSSIRKDMEPRNIFHRAYYLDPVQKILMSDYINSLNAPKSTQHMLCQTRNAQKKDGGGINLSIVGNSKSISEALIIKTAISILEEHNKNNFVVELNSLGDQNSYRLFLKDFILHYRKNINEIGDCCRTHMKNNPALLTVCPVELCREIRKEAPRPINYLSEASRNHLKSLIEYLESMGLQYRINNDLIGEDYTAGTQISFVIKENDSNDPCEQKILARGERYNRYNHNNQQKKVFPTVGISIDINQSGKEEYLEEGARKNPDLYLVHLGTEAKRQSLQLIELLRKKKIQIAQSLIYDDLSKQIKRAEYMNVAHTLIIGVKEAREKTVIVRNTNTRAQEVVPIDKLIGYLRHVHRL</sequence>
<dbReference type="Gene3D" id="3.30.930.10">
    <property type="entry name" value="Bira Bifunctional Protein, Domain 2"/>
    <property type="match status" value="1"/>
</dbReference>